<dbReference type="GO" id="GO:0006914">
    <property type="term" value="P:autophagy"/>
    <property type="evidence" value="ECO:0007669"/>
    <property type="project" value="InterPro"/>
</dbReference>
<dbReference type="RefSeq" id="XP_029654060.1">
    <property type="nucleotide sequence ID" value="XM_029798200.1"/>
</dbReference>
<name>A0A6P7TVW3_9MOLL</name>
<gene>
    <name evidence="2" type="primary">LOC115227329</name>
</gene>
<proteinExistence type="predicted"/>
<protein>
    <submittedName>
        <fullName evidence="2">Autophagy-related protein 101-like</fullName>
    </submittedName>
</protein>
<sequence>MSVLLRNPTLNHRLEVIVQPQYFEEALSCLVESIIYVRSKGKMVRDPKLVYREDTMKTAMKYCTSFNLQYSCNESSELQSRILDQIQRIRWLCCVEGQNANCSLSMKFYKNFISPTKFSSALQIFEIWQIRIRIVTCAEAGHSQNQVQEMVNTLRDCISYIHECKFCISPLSNIDTFEDLVNILDLVSFTDVSLYHFFFDLNFQNPDEDQSVSQ</sequence>
<dbReference type="Proteomes" id="UP000515154">
    <property type="component" value="Unplaced"/>
</dbReference>
<evidence type="ECO:0000313" key="2">
    <source>
        <dbReference type="RefSeq" id="XP_029654060.1"/>
    </source>
</evidence>
<dbReference type="InterPro" id="IPR012445">
    <property type="entry name" value="ATG101"/>
</dbReference>
<evidence type="ECO:0000313" key="1">
    <source>
        <dbReference type="Proteomes" id="UP000515154"/>
    </source>
</evidence>
<dbReference type="Pfam" id="PF07855">
    <property type="entry name" value="ATG101"/>
    <property type="match status" value="1"/>
</dbReference>
<keyword evidence="1" id="KW-1185">Reference proteome</keyword>
<dbReference type="KEGG" id="osn:115227329"/>
<organism evidence="1 2">
    <name type="scientific">Octopus sinensis</name>
    <name type="common">East Asian common octopus</name>
    <dbReference type="NCBI Taxonomy" id="2607531"/>
    <lineage>
        <taxon>Eukaryota</taxon>
        <taxon>Metazoa</taxon>
        <taxon>Spiralia</taxon>
        <taxon>Lophotrochozoa</taxon>
        <taxon>Mollusca</taxon>
        <taxon>Cephalopoda</taxon>
        <taxon>Coleoidea</taxon>
        <taxon>Octopodiformes</taxon>
        <taxon>Octopoda</taxon>
        <taxon>Incirrata</taxon>
        <taxon>Octopodidae</taxon>
        <taxon>Octopus</taxon>
    </lineage>
</organism>
<accession>A0A6P7TVW3</accession>
<dbReference type="AlphaFoldDB" id="A0A6P7TVW3"/>
<reference evidence="2" key="1">
    <citation type="submission" date="2025-08" db="UniProtKB">
        <authorList>
            <consortium name="RefSeq"/>
        </authorList>
    </citation>
    <scope>IDENTIFICATION</scope>
</reference>